<dbReference type="OrthoDB" id="5119241at2759"/>
<evidence type="ECO:0000256" key="4">
    <source>
        <dbReference type="ARBA" id="ARBA00022801"/>
    </source>
</evidence>
<dbReference type="SMART" id="SM01168">
    <property type="entry name" value="DUF1907"/>
    <property type="match status" value="1"/>
</dbReference>
<dbReference type="Pfam" id="PF08925">
    <property type="entry name" value="DUF1907"/>
    <property type="match status" value="2"/>
</dbReference>
<evidence type="ECO:0000256" key="6">
    <source>
        <dbReference type="ARBA" id="ARBA00023242"/>
    </source>
</evidence>
<proteinExistence type="predicted"/>
<comment type="subunit">
    <text evidence="2">Monomer.</text>
</comment>
<sequence length="238" mass="25582">MATTLDMEQLTVKCQSLYQPPQIELAVVLQSALRKNFADATVRVVDCPDLTQRPFNLAAPGLCGSPRVAEVGGVPNLIPSPRREKLYSLWQVPAACGLQHGMLLGAGAGPWPHVGKNSEMIPNLSITEAGRCNKSHVVSVEEGAMVQTRLPADEARSALLCNMFVSKGEPGKALTANFPNIAMGGVFLIEAGKAKVHVMPDFCATPIRNDDDLNKWLRFYEASAPLVCCTSLLSTDPI</sequence>
<dbReference type="GO" id="GO:0016788">
    <property type="term" value="F:hydrolase activity, acting on ester bonds"/>
    <property type="evidence" value="ECO:0007669"/>
    <property type="project" value="TreeGrafter"/>
</dbReference>
<reference evidence="8 9" key="1">
    <citation type="submission" date="2019-07" db="EMBL/GenBank/DDBJ databases">
        <title>Draft genome assembly of a fouling barnacle, Amphibalanus amphitrite (Darwin, 1854): The first reference genome for Thecostraca.</title>
        <authorList>
            <person name="Kim W."/>
        </authorList>
    </citation>
    <scope>NUCLEOTIDE SEQUENCE [LARGE SCALE GENOMIC DNA]</scope>
    <source>
        <strain evidence="8">SNU_AA5</strain>
        <tissue evidence="8">Soma without cirri and trophi</tissue>
    </source>
</reference>
<dbReference type="GO" id="GO:0008270">
    <property type="term" value="F:zinc ion binding"/>
    <property type="evidence" value="ECO:0007669"/>
    <property type="project" value="TreeGrafter"/>
</dbReference>
<dbReference type="PANTHER" id="PTHR13204:SF1">
    <property type="entry name" value="ESTER HYDROLASE C11ORF54"/>
    <property type="match status" value="1"/>
</dbReference>
<dbReference type="EMBL" id="VIIS01000656">
    <property type="protein sequence ID" value="KAF0306565.1"/>
    <property type="molecule type" value="Genomic_DNA"/>
</dbReference>
<evidence type="ECO:0000256" key="1">
    <source>
        <dbReference type="ARBA" id="ARBA00004123"/>
    </source>
</evidence>
<evidence type="ECO:0000256" key="2">
    <source>
        <dbReference type="ARBA" id="ARBA00011245"/>
    </source>
</evidence>
<organism evidence="8 9">
    <name type="scientific">Amphibalanus amphitrite</name>
    <name type="common">Striped barnacle</name>
    <name type="synonym">Balanus amphitrite</name>
    <dbReference type="NCBI Taxonomy" id="1232801"/>
    <lineage>
        <taxon>Eukaryota</taxon>
        <taxon>Metazoa</taxon>
        <taxon>Ecdysozoa</taxon>
        <taxon>Arthropoda</taxon>
        <taxon>Crustacea</taxon>
        <taxon>Multicrustacea</taxon>
        <taxon>Cirripedia</taxon>
        <taxon>Thoracica</taxon>
        <taxon>Thoracicalcarea</taxon>
        <taxon>Balanomorpha</taxon>
        <taxon>Balanoidea</taxon>
        <taxon>Balanidae</taxon>
        <taxon>Amphibalaninae</taxon>
        <taxon>Amphibalanus</taxon>
    </lineage>
</organism>
<keyword evidence="6" id="KW-0539">Nucleus</keyword>
<evidence type="ECO:0000259" key="7">
    <source>
        <dbReference type="SMART" id="SM01168"/>
    </source>
</evidence>
<keyword evidence="5" id="KW-0862">Zinc</keyword>
<evidence type="ECO:0000313" key="8">
    <source>
        <dbReference type="EMBL" id="KAF0306565.1"/>
    </source>
</evidence>
<feature type="domain" description="DUF1907" evidence="7">
    <location>
        <begin position="28"/>
        <end position="238"/>
    </location>
</feature>
<keyword evidence="3" id="KW-0479">Metal-binding</keyword>
<gene>
    <name evidence="8" type="ORF">FJT64_021969</name>
</gene>
<comment type="caution">
    <text evidence="8">The sequence shown here is derived from an EMBL/GenBank/DDBJ whole genome shotgun (WGS) entry which is preliminary data.</text>
</comment>
<evidence type="ECO:0000313" key="9">
    <source>
        <dbReference type="Proteomes" id="UP000440578"/>
    </source>
</evidence>
<evidence type="ECO:0000256" key="5">
    <source>
        <dbReference type="ARBA" id="ARBA00022833"/>
    </source>
</evidence>
<dbReference type="CDD" id="cd17298">
    <property type="entry name" value="DUF1907"/>
    <property type="match status" value="1"/>
</dbReference>
<keyword evidence="4 8" id="KW-0378">Hydrolase</keyword>
<keyword evidence="9" id="KW-1185">Reference proteome</keyword>
<dbReference type="GO" id="GO:0005634">
    <property type="term" value="C:nucleus"/>
    <property type="evidence" value="ECO:0007669"/>
    <property type="project" value="UniProtKB-SubCell"/>
</dbReference>
<dbReference type="InterPro" id="IPR015021">
    <property type="entry name" value="C11orf54_DUF1907"/>
</dbReference>
<dbReference type="Proteomes" id="UP000440578">
    <property type="component" value="Unassembled WGS sequence"/>
</dbReference>
<name>A0A6A4WIG9_AMPAM</name>
<comment type="subcellular location">
    <subcellularLocation>
        <location evidence="1">Nucleus</location>
    </subcellularLocation>
</comment>
<dbReference type="PANTHER" id="PTHR13204">
    <property type="entry name" value="PTD012 PROTEIN"/>
    <property type="match status" value="1"/>
</dbReference>
<protein>
    <submittedName>
        <fullName evidence="8">Ester hydrolase C11orf54</fullName>
    </submittedName>
</protein>
<accession>A0A6A4WIG9</accession>
<dbReference type="SUPFAM" id="SSF117856">
    <property type="entry name" value="AF0104/ALDC/Ptd012-like"/>
    <property type="match status" value="1"/>
</dbReference>
<dbReference type="AlphaFoldDB" id="A0A6A4WIG9"/>
<evidence type="ECO:0000256" key="3">
    <source>
        <dbReference type="ARBA" id="ARBA00022723"/>
    </source>
</evidence>